<comment type="caution">
    <text evidence="2">The sequence shown here is derived from an EMBL/GenBank/DDBJ whole genome shotgun (WGS) entry which is preliminary data.</text>
</comment>
<organism evidence="2 3">
    <name type="scientific">Micromonospora sicca</name>
    <dbReference type="NCBI Taxonomy" id="2202420"/>
    <lineage>
        <taxon>Bacteria</taxon>
        <taxon>Bacillati</taxon>
        <taxon>Actinomycetota</taxon>
        <taxon>Actinomycetes</taxon>
        <taxon>Micromonosporales</taxon>
        <taxon>Micromonosporaceae</taxon>
        <taxon>Micromonospora</taxon>
    </lineage>
</organism>
<feature type="region of interest" description="Disordered" evidence="1">
    <location>
        <begin position="150"/>
        <end position="171"/>
    </location>
</feature>
<accession>A0ABU5JMV9</accession>
<protein>
    <submittedName>
        <fullName evidence="2">Uncharacterized protein</fullName>
    </submittedName>
</protein>
<evidence type="ECO:0000256" key="1">
    <source>
        <dbReference type="SAM" id="MobiDB-lite"/>
    </source>
</evidence>
<name>A0ABU5JMV9_9ACTN</name>
<dbReference type="EMBL" id="JAXOTQ010000057">
    <property type="protein sequence ID" value="MDZ5493962.1"/>
    <property type="molecule type" value="Genomic_DNA"/>
</dbReference>
<dbReference type="Proteomes" id="UP001290101">
    <property type="component" value="Unassembled WGS sequence"/>
</dbReference>
<gene>
    <name evidence="2" type="ORF">U2F25_31655</name>
</gene>
<dbReference type="RefSeq" id="WP_322443481.1">
    <property type="nucleotide sequence ID" value="NZ_JAXOTQ010000057.1"/>
</dbReference>
<proteinExistence type="predicted"/>
<evidence type="ECO:0000313" key="3">
    <source>
        <dbReference type="Proteomes" id="UP001290101"/>
    </source>
</evidence>
<sequence>MSTHCYIGAADPDNPHVVHARFVLFDGHPSVVLPTLAAIWAGHARRDARALITAILACDWEHLDPDITSTAACGFAGQRPVPGVGMTLACTTTDGVVDAPEPVSVFPLCHAGHLDAEWIYLIEAGTAAVAVHTDDGTRIGAYPLTGCLHPTAADRRPPPPCEPRPSAGAQR</sequence>
<keyword evidence="3" id="KW-1185">Reference proteome</keyword>
<reference evidence="2 3" key="1">
    <citation type="submission" date="2023-12" db="EMBL/GenBank/DDBJ databases">
        <title>Micromonospora sp. nov., isolated from Atacama Desert.</title>
        <authorList>
            <person name="Carro L."/>
            <person name="Golinska P."/>
            <person name="Klenk H.-P."/>
            <person name="Goodfellow M."/>
        </authorList>
    </citation>
    <scope>NUCLEOTIDE SEQUENCE [LARGE SCALE GENOMIC DNA]</scope>
    <source>
        <strain evidence="2 3">4G53</strain>
    </source>
</reference>
<evidence type="ECO:0000313" key="2">
    <source>
        <dbReference type="EMBL" id="MDZ5493962.1"/>
    </source>
</evidence>